<evidence type="ECO:0000256" key="5">
    <source>
        <dbReference type="ARBA" id="ARBA00046455"/>
    </source>
</evidence>
<evidence type="ECO:0000256" key="3">
    <source>
        <dbReference type="ARBA" id="ARBA00042000"/>
    </source>
</evidence>
<dbReference type="PANTHER" id="PTHR12126">
    <property type="entry name" value="NADH-UBIQUINONE OXIDOREDUCTASE 39 KDA SUBUNIT-RELATED"/>
    <property type="match status" value="1"/>
</dbReference>
<comment type="caution">
    <text evidence="6">The sequence shown here is derived from an EMBL/GenBank/DDBJ whole genome shotgun (WGS) entry which is preliminary data.</text>
</comment>
<proteinExistence type="inferred from homology"/>
<dbReference type="InterPro" id="IPR051207">
    <property type="entry name" value="ComplexI_NDUFA9_subunit"/>
</dbReference>
<comment type="similarity">
    <text evidence="1">Belongs to the complex I NDUFA9 subunit family.</text>
</comment>
<accession>A0A4Y2CDE3</accession>
<comment type="subunit">
    <text evidence="5">Complex I is composed of 45 different subunits. This a component of the hydrophobic protein fraction. Interacts with BLOC1S1. Interacts with SLC2A4. Interacts with CLOCK. Interacts with RAB5IF.</text>
</comment>
<dbReference type="GO" id="GO:0005739">
    <property type="term" value="C:mitochondrion"/>
    <property type="evidence" value="ECO:0007669"/>
    <property type="project" value="TreeGrafter"/>
</dbReference>
<name>A0A4Y2CDE3_ARAVE</name>
<evidence type="ECO:0000256" key="2">
    <source>
        <dbReference type="ARBA" id="ARBA00040720"/>
    </source>
</evidence>
<evidence type="ECO:0000313" key="6">
    <source>
        <dbReference type="EMBL" id="GBM02270.1"/>
    </source>
</evidence>
<sequence length="303" mass="35081">MASVMFRLPKTTSPIQVIFLRQTPARFVSSDVVETDDKKFPKVKSDYYSLKRGTGGRSSFSGKVATVFGATGFLGRAVVNQLGKNGTQVIIPYRGDPYLVTRLKLCGDLGQILFTCISDRVCVIENVTLFFKSGVRRTWRSMSLWNRGVGIIKQPVYYSDVAKGILSSIFDPAAAGHTFQAVGPHRYELSELMDWFHRIMNRTRERLYYRLDIRFDVTFWARLILSEMLLTRYRQLSWERLERECITDLVLPELPTLEDLEVNLTTLEERIFYELKIYRLHAYHDPLLSEYIRPVEPCPLARE</sequence>
<dbReference type="InterPro" id="IPR036291">
    <property type="entry name" value="NAD(P)-bd_dom_sf"/>
</dbReference>
<gene>
    <name evidence="6" type="primary">NDUFA9</name>
    <name evidence="6" type="ORF">AVEN_108814_1</name>
</gene>
<dbReference type="AlphaFoldDB" id="A0A4Y2CDE3"/>
<keyword evidence="7" id="KW-1185">Reference proteome</keyword>
<evidence type="ECO:0000256" key="4">
    <source>
        <dbReference type="ARBA" id="ARBA00043145"/>
    </source>
</evidence>
<organism evidence="6 7">
    <name type="scientific">Araneus ventricosus</name>
    <name type="common">Orbweaver spider</name>
    <name type="synonym">Epeira ventricosa</name>
    <dbReference type="NCBI Taxonomy" id="182803"/>
    <lineage>
        <taxon>Eukaryota</taxon>
        <taxon>Metazoa</taxon>
        <taxon>Ecdysozoa</taxon>
        <taxon>Arthropoda</taxon>
        <taxon>Chelicerata</taxon>
        <taxon>Arachnida</taxon>
        <taxon>Araneae</taxon>
        <taxon>Araneomorphae</taxon>
        <taxon>Entelegynae</taxon>
        <taxon>Araneoidea</taxon>
        <taxon>Araneidae</taxon>
        <taxon>Araneus</taxon>
    </lineage>
</organism>
<dbReference type="Gene3D" id="3.40.50.720">
    <property type="entry name" value="NAD(P)-binding Rossmann-like Domain"/>
    <property type="match status" value="1"/>
</dbReference>
<dbReference type="Proteomes" id="UP000499080">
    <property type="component" value="Unassembled WGS sequence"/>
</dbReference>
<evidence type="ECO:0000313" key="7">
    <source>
        <dbReference type="Proteomes" id="UP000499080"/>
    </source>
</evidence>
<protein>
    <recommendedName>
        <fullName evidence="2">NADH dehydrogenase [ubiquinone] 1 alpha subcomplex subunit 9, mitochondrial</fullName>
    </recommendedName>
    <alternativeName>
        <fullName evidence="4">Complex I-39kD</fullName>
    </alternativeName>
    <alternativeName>
        <fullName evidence="3">NADH-ubiquinone oxidoreductase 39 kDa subunit</fullName>
    </alternativeName>
</protein>
<evidence type="ECO:0000256" key="1">
    <source>
        <dbReference type="ARBA" id="ARBA00038501"/>
    </source>
</evidence>
<dbReference type="SUPFAM" id="SSF51735">
    <property type="entry name" value="NAD(P)-binding Rossmann-fold domains"/>
    <property type="match status" value="1"/>
</dbReference>
<dbReference type="OrthoDB" id="275457at2759"/>
<dbReference type="EMBL" id="BGPR01000178">
    <property type="protein sequence ID" value="GBM02270.1"/>
    <property type="molecule type" value="Genomic_DNA"/>
</dbReference>
<reference evidence="6 7" key="1">
    <citation type="journal article" date="2019" name="Sci. Rep.">
        <title>Orb-weaving spider Araneus ventricosus genome elucidates the spidroin gene catalogue.</title>
        <authorList>
            <person name="Kono N."/>
            <person name="Nakamura H."/>
            <person name="Ohtoshi R."/>
            <person name="Moran D.A.P."/>
            <person name="Shinohara A."/>
            <person name="Yoshida Y."/>
            <person name="Fujiwara M."/>
            <person name="Mori M."/>
            <person name="Tomita M."/>
            <person name="Arakawa K."/>
        </authorList>
    </citation>
    <scope>NUCLEOTIDE SEQUENCE [LARGE SCALE GENOMIC DNA]</scope>
</reference>
<dbReference type="PANTHER" id="PTHR12126:SF11">
    <property type="entry name" value="NADH DEHYDROGENASE [UBIQUINONE] 1 ALPHA SUBCOMPLEX SUBUNIT 9, MITOCHONDRIAL"/>
    <property type="match status" value="1"/>
</dbReference>
<dbReference type="GO" id="GO:0044877">
    <property type="term" value="F:protein-containing complex binding"/>
    <property type="evidence" value="ECO:0007669"/>
    <property type="project" value="TreeGrafter"/>
</dbReference>
<keyword evidence="6" id="KW-0830">Ubiquinone</keyword>